<dbReference type="PANTHER" id="PTHR36195:SF4">
    <property type="entry name" value="DOMAIN PROTEIN, PUTATIVE (AFU_ORTHOLOGUE AFUA_5G01990)-RELATED"/>
    <property type="match status" value="1"/>
</dbReference>
<organism evidence="2 3">
    <name type="scientific">Neorhizobium turbinariae</name>
    <dbReference type="NCBI Taxonomy" id="2937795"/>
    <lineage>
        <taxon>Bacteria</taxon>
        <taxon>Pseudomonadati</taxon>
        <taxon>Pseudomonadota</taxon>
        <taxon>Alphaproteobacteria</taxon>
        <taxon>Hyphomicrobiales</taxon>
        <taxon>Rhizobiaceae</taxon>
        <taxon>Rhizobium/Agrobacterium group</taxon>
        <taxon>Neorhizobium</taxon>
    </lineage>
</organism>
<keyword evidence="3" id="KW-1185">Reference proteome</keyword>
<gene>
    <name evidence="2" type="ORF">M0654_10625</name>
</gene>
<dbReference type="CDD" id="cd08152">
    <property type="entry name" value="y4iL_like"/>
    <property type="match status" value="1"/>
</dbReference>
<comment type="caution">
    <text evidence="2">The sequence shown here is derived from an EMBL/GenBank/DDBJ whole genome shotgun (WGS) entry which is preliminary data.</text>
</comment>
<feature type="region of interest" description="Disordered" evidence="1">
    <location>
        <begin position="347"/>
        <end position="386"/>
    </location>
</feature>
<accession>A0ABT0IRE7</accession>
<evidence type="ECO:0000256" key="1">
    <source>
        <dbReference type="SAM" id="MobiDB-lite"/>
    </source>
</evidence>
<name>A0ABT0IRE7_9HYPH</name>
<sequence length="386" mass="42511">MINRLSVTPVRYRPEVEDIQPDEPTLAKSIADTMLSISQETYSNSAHAIRSVHAKSHGLLEARVEVLDDLPPELAQGLFARPGTYEAIIRLSTTPGDFLHDTVSTPRGMALKILDVAGDRLPGSEESRSQDFVMVNAREFNSPSARAFLLNLKGLAATTDRLEGTKEVLSKVFRGVEATLEKVGLESAALKSLGGNPPTHILGESFFTQLPLRYGDYIAKVAVVPASQNLKALAGAKLDTSKDGDVIRHAVEEFFEDETAVWNLQVQLCTDLDSMPVEGVDPWPEEKSPFVTVARITVEPQQAWSQERARQVDDGMHFSPWNGLAAHQPLGQIMRLRKQSYERSAAFRSQRNRTPVTEPLQCPFGHGGLKPGMLDKTAEPPPRFPI</sequence>
<dbReference type="Gene3D" id="2.40.180.10">
    <property type="entry name" value="Catalase core domain"/>
    <property type="match status" value="1"/>
</dbReference>
<reference evidence="2 3" key="1">
    <citation type="submission" date="2022-04" db="EMBL/GenBank/DDBJ databases">
        <title>Rhizobium coralii sp. nov., isolated from coral Turbinaria peltata.</title>
        <authorList>
            <person name="Sun H."/>
        </authorList>
    </citation>
    <scope>NUCLEOTIDE SEQUENCE [LARGE SCALE GENOMIC DNA]</scope>
    <source>
        <strain evidence="2 3">NTR19</strain>
    </source>
</reference>
<dbReference type="RefSeq" id="WP_248683075.1">
    <property type="nucleotide sequence ID" value="NZ_JALPRY010000012.1"/>
</dbReference>
<protein>
    <submittedName>
        <fullName evidence="2">Catalase family protein</fullName>
    </submittedName>
</protein>
<dbReference type="PANTHER" id="PTHR36195">
    <property type="entry name" value="DOMAIN PROTEIN, PUTATIVE (AFU_ORTHOLOGUE AFUA_5G01990)-RELATED-RELATED"/>
    <property type="match status" value="1"/>
</dbReference>
<dbReference type="Proteomes" id="UP001202827">
    <property type="component" value="Unassembled WGS sequence"/>
</dbReference>
<dbReference type="EMBL" id="JALPRY010000012">
    <property type="protein sequence ID" value="MCK8780438.1"/>
    <property type="molecule type" value="Genomic_DNA"/>
</dbReference>
<proteinExistence type="predicted"/>
<dbReference type="InterPro" id="IPR020835">
    <property type="entry name" value="Catalase_sf"/>
</dbReference>
<evidence type="ECO:0000313" key="2">
    <source>
        <dbReference type="EMBL" id="MCK8780438.1"/>
    </source>
</evidence>
<dbReference type="SUPFAM" id="SSF56634">
    <property type="entry name" value="Heme-dependent catalase-like"/>
    <property type="match status" value="1"/>
</dbReference>
<evidence type="ECO:0000313" key="3">
    <source>
        <dbReference type="Proteomes" id="UP001202827"/>
    </source>
</evidence>